<dbReference type="AlphaFoldDB" id="A0AA38VMP0"/>
<reference evidence="4" key="1">
    <citation type="submission" date="2022-07" db="EMBL/GenBank/DDBJ databases">
        <title>Fungi with potential for degradation of polypropylene.</title>
        <authorList>
            <person name="Gostincar C."/>
        </authorList>
    </citation>
    <scope>NUCLEOTIDE SEQUENCE</scope>
    <source>
        <strain evidence="4">EXF-13308</strain>
    </source>
</reference>
<keyword evidence="3" id="KW-0496">Mitochondrion</keyword>
<evidence type="ECO:0000256" key="1">
    <source>
        <dbReference type="ARBA" id="ARBA00004173"/>
    </source>
</evidence>
<gene>
    <name evidence="4" type="ORF">NKR23_g2967</name>
</gene>
<evidence type="ECO:0000313" key="5">
    <source>
        <dbReference type="Proteomes" id="UP001174694"/>
    </source>
</evidence>
<evidence type="ECO:0000256" key="3">
    <source>
        <dbReference type="ARBA" id="ARBA00023128"/>
    </source>
</evidence>
<keyword evidence="5" id="KW-1185">Reference proteome</keyword>
<keyword evidence="2" id="KW-0809">Transit peptide</keyword>
<name>A0AA38VMP0_9PEZI</name>
<dbReference type="EMBL" id="JANBVO010000005">
    <property type="protein sequence ID" value="KAJ9151739.1"/>
    <property type="molecule type" value="Genomic_DNA"/>
</dbReference>
<comment type="caution">
    <text evidence="4">The sequence shown here is derived from an EMBL/GenBank/DDBJ whole genome shotgun (WGS) entry which is preliminary data.</text>
</comment>
<dbReference type="InterPro" id="IPR024319">
    <property type="entry name" value="ATPase_expression_mit"/>
</dbReference>
<organism evidence="4 5">
    <name type="scientific">Pleurostoma richardsiae</name>
    <dbReference type="NCBI Taxonomy" id="41990"/>
    <lineage>
        <taxon>Eukaryota</taxon>
        <taxon>Fungi</taxon>
        <taxon>Dikarya</taxon>
        <taxon>Ascomycota</taxon>
        <taxon>Pezizomycotina</taxon>
        <taxon>Sordariomycetes</taxon>
        <taxon>Sordariomycetidae</taxon>
        <taxon>Calosphaeriales</taxon>
        <taxon>Pleurostomataceae</taxon>
        <taxon>Pleurostoma</taxon>
    </lineage>
</organism>
<dbReference type="GO" id="GO:0005739">
    <property type="term" value="C:mitochondrion"/>
    <property type="evidence" value="ECO:0007669"/>
    <property type="project" value="UniProtKB-SubCell"/>
</dbReference>
<dbReference type="Pfam" id="PF12921">
    <property type="entry name" value="ATP13"/>
    <property type="match status" value="1"/>
</dbReference>
<evidence type="ECO:0000256" key="2">
    <source>
        <dbReference type="ARBA" id="ARBA00022946"/>
    </source>
</evidence>
<sequence>MPDTTFSELLRCLDPFVVSEALDGTRGIEVTANIAKTTHIGHAVSEFGIRKIYLKLLEGVSAIAEHRLAAGRTLQLCDYNILIRCAGAASDIQAAKRFWSHAKEGKYSPWRASDLYTEYVKARFLTDPLYSQNDLGRFRVRARDLHRSQLKYDEEALERLDDLRVRITRRRTHRFGQNPESQDYAEHIMRILRNAKPVWTMFQNVNERAQATSEEFFCAAMIAFGRTGSTEGIQYILRAAWQINLEIDPKTGEFDVGGGNIFPEDSLMRPTTRLLEAVTHSLCCQAEVSIALHLVDFISRRYGLEIPRHVWSDLLEWTYITATKPASLEWAIAGSPRKILKPDAVMTVWDTMLAEPYNFKPGIKEYNLQVKTLIEMNRFHEAVNLMRSVKATIYERLIQEQEEALFGATQALWQGVDCEAALARYHRAHAKKAHAWSCLHSWCSKILHRVRTKRHDDPKLVRIVPDLVREFWAFLPPVVQYRTAAGVVRFRTDNADLRSTSSPLHVDQAAIGFRPPNGTSPYGAYHSGEARPDLSLQRWLQKMPRWVSHNRHRRKRFRRPLDLTYAPYTVAQAKISLRWLAQQYT</sequence>
<proteinExistence type="predicted"/>
<dbReference type="Proteomes" id="UP001174694">
    <property type="component" value="Unassembled WGS sequence"/>
</dbReference>
<accession>A0AA38VMP0</accession>
<evidence type="ECO:0000313" key="4">
    <source>
        <dbReference type="EMBL" id="KAJ9151739.1"/>
    </source>
</evidence>
<protein>
    <submittedName>
        <fullName evidence="4">Uncharacterized protein</fullName>
    </submittedName>
</protein>
<comment type="subcellular location">
    <subcellularLocation>
        <location evidence="1">Mitochondrion</location>
    </subcellularLocation>
</comment>